<keyword evidence="2" id="KW-0732">Signal</keyword>
<name>A0AAD6J809_DREDA</name>
<feature type="signal peptide" evidence="2">
    <location>
        <begin position="1"/>
        <end position="21"/>
    </location>
</feature>
<keyword evidence="4" id="KW-1185">Reference proteome</keyword>
<evidence type="ECO:0000256" key="1">
    <source>
        <dbReference type="SAM" id="MobiDB-lite"/>
    </source>
</evidence>
<feature type="chain" id="PRO_5041956452" evidence="2">
    <location>
        <begin position="22"/>
        <end position="198"/>
    </location>
</feature>
<dbReference type="AlphaFoldDB" id="A0AAD6J809"/>
<accession>A0AAD6J809</accession>
<sequence>MTKISSTLITACVAFATLSSGLPHKNQPRQNEVLDPSFSAPKFNLTAIESFVGDIERPPTVDPDPQAPPAKPTKSTPFNFSDRRHNKRDDWQYSCWKKQSGSLSLAWASAYTWAANQTLYEQGNCELPSDKKCVDCKCATNAAIQLCRGNEQTTNAISVPNMRAGLVVDLGASVRTGIFTLVLLPNAPFSSRGCWGTF</sequence>
<protein>
    <submittedName>
        <fullName evidence="3">Uncharacterized protein</fullName>
    </submittedName>
</protein>
<reference evidence="3" key="1">
    <citation type="submission" date="2023-01" db="EMBL/GenBank/DDBJ databases">
        <title>The chitinases involved in constricting ring structure development in the nematode-trapping fungus Drechslerella dactyloides.</title>
        <authorList>
            <person name="Wang R."/>
            <person name="Zhang L."/>
            <person name="Tang P."/>
            <person name="Li S."/>
            <person name="Liang L."/>
        </authorList>
    </citation>
    <scope>NUCLEOTIDE SEQUENCE</scope>
    <source>
        <strain evidence="3">YMF1.00031</strain>
    </source>
</reference>
<evidence type="ECO:0000313" key="4">
    <source>
        <dbReference type="Proteomes" id="UP001221413"/>
    </source>
</evidence>
<dbReference type="Proteomes" id="UP001221413">
    <property type="component" value="Unassembled WGS sequence"/>
</dbReference>
<feature type="compositionally biased region" description="Pro residues" evidence="1">
    <location>
        <begin position="60"/>
        <end position="71"/>
    </location>
</feature>
<evidence type="ECO:0000256" key="2">
    <source>
        <dbReference type="SAM" id="SignalP"/>
    </source>
</evidence>
<dbReference type="EMBL" id="JAQGDS010000001">
    <property type="protein sequence ID" value="KAJ6264466.1"/>
    <property type="molecule type" value="Genomic_DNA"/>
</dbReference>
<comment type="caution">
    <text evidence="3">The sequence shown here is derived from an EMBL/GenBank/DDBJ whole genome shotgun (WGS) entry which is preliminary data.</text>
</comment>
<evidence type="ECO:0000313" key="3">
    <source>
        <dbReference type="EMBL" id="KAJ6264466.1"/>
    </source>
</evidence>
<proteinExistence type="predicted"/>
<organism evidence="3 4">
    <name type="scientific">Drechslerella dactyloides</name>
    <name type="common">Nematode-trapping fungus</name>
    <name type="synonym">Arthrobotrys dactyloides</name>
    <dbReference type="NCBI Taxonomy" id="74499"/>
    <lineage>
        <taxon>Eukaryota</taxon>
        <taxon>Fungi</taxon>
        <taxon>Dikarya</taxon>
        <taxon>Ascomycota</taxon>
        <taxon>Pezizomycotina</taxon>
        <taxon>Orbiliomycetes</taxon>
        <taxon>Orbiliales</taxon>
        <taxon>Orbiliaceae</taxon>
        <taxon>Drechslerella</taxon>
    </lineage>
</organism>
<gene>
    <name evidence="3" type="ORF">Dda_0612</name>
</gene>
<feature type="region of interest" description="Disordered" evidence="1">
    <location>
        <begin position="55"/>
        <end position="85"/>
    </location>
</feature>